<dbReference type="SUPFAM" id="SSF52540">
    <property type="entry name" value="P-loop containing nucleoside triphosphate hydrolases"/>
    <property type="match status" value="1"/>
</dbReference>
<dbReference type="EC" id="2.7.4.8" evidence="2"/>
<dbReference type="InterPro" id="IPR027417">
    <property type="entry name" value="P-loop_NTPase"/>
</dbReference>
<name>A0ABQ9MLU0_HEVBR</name>
<evidence type="ECO:0000313" key="8">
    <source>
        <dbReference type="EMBL" id="KAJ9181106.1"/>
    </source>
</evidence>
<dbReference type="Gene3D" id="3.40.50.300">
    <property type="entry name" value="P-loop containing nucleotide triphosphate hydrolases"/>
    <property type="match status" value="1"/>
</dbReference>
<keyword evidence="6" id="KW-0067">ATP-binding</keyword>
<dbReference type="Proteomes" id="UP001174677">
    <property type="component" value="Chromosome 5"/>
</dbReference>
<evidence type="ECO:0000256" key="4">
    <source>
        <dbReference type="ARBA" id="ARBA00022741"/>
    </source>
</evidence>
<dbReference type="PROSITE" id="PS00856">
    <property type="entry name" value="GUANYLATE_KINASE_1"/>
    <property type="match status" value="1"/>
</dbReference>
<evidence type="ECO:0000259" key="7">
    <source>
        <dbReference type="PROSITE" id="PS50052"/>
    </source>
</evidence>
<comment type="similarity">
    <text evidence="1">Belongs to the guanylate kinase family.</text>
</comment>
<dbReference type="SUPFAM" id="SSF50965">
    <property type="entry name" value="Galactose oxidase, central domain"/>
    <property type="match status" value="1"/>
</dbReference>
<feature type="domain" description="Guanylate kinase-like" evidence="7">
    <location>
        <begin position="135"/>
        <end position="317"/>
    </location>
</feature>
<dbReference type="InterPro" id="IPR020590">
    <property type="entry name" value="Guanylate_kinase_CS"/>
</dbReference>
<evidence type="ECO:0000256" key="2">
    <source>
        <dbReference type="ARBA" id="ARBA00012961"/>
    </source>
</evidence>
<gene>
    <name evidence="8" type="ORF">P3X46_009272</name>
</gene>
<dbReference type="PROSITE" id="PS50052">
    <property type="entry name" value="GUANYLATE_KINASE_2"/>
    <property type="match status" value="1"/>
</dbReference>
<proteinExistence type="inferred from homology"/>
<evidence type="ECO:0000256" key="5">
    <source>
        <dbReference type="ARBA" id="ARBA00022777"/>
    </source>
</evidence>
<evidence type="ECO:0000256" key="6">
    <source>
        <dbReference type="ARBA" id="ARBA00022840"/>
    </source>
</evidence>
<dbReference type="InterPro" id="IPR011043">
    <property type="entry name" value="Gal_Oxase/kelch_b-propeller"/>
</dbReference>
<reference evidence="8" key="1">
    <citation type="journal article" date="2023" name="Plant Biotechnol. J.">
        <title>Chromosome-level wild Hevea brasiliensis genome provides new tools for genomic-assisted breeding and valuable loci to elevate rubber yield.</title>
        <authorList>
            <person name="Cheng H."/>
            <person name="Song X."/>
            <person name="Hu Y."/>
            <person name="Wu T."/>
            <person name="Yang Q."/>
            <person name="An Z."/>
            <person name="Feng S."/>
            <person name="Deng Z."/>
            <person name="Wu W."/>
            <person name="Zeng X."/>
            <person name="Tu M."/>
            <person name="Wang X."/>
            <person name="Huang H."/>
        </authorList>
    </citation>
    <scope>NUCLEOTIDE SEQUENCE</scope>
    <source>
        <strain evidence="8">MT/VB/25A 57/8</strain>
    </source>
</reference>
<evidence type="ECO:0000256" key="1">
    <source>
        <dbReference type="ARBA" id="ARBA00005790"/>
    </source>
</evidence>
<keyword evidence="5" id="KW-0418">Kinase</keyword>
<evidence type="ECO:0000256" key="3">
    <source>
        <dbReference type="ARBA" id="ARBA00022679"/>
    </source>
</evidence>
<dbReference type="SMART" id="SM00072">
    <property type="entry name" value="GuKc"/>
    <property type="match status" value="1"/>
</dbReference>
<dbReference type="CDD" id="cd00071">
    <property type="entry name" value="GMPK"/>
    <property type="match status" value="1"/>
</dbReference>
<sequence>MGEAPAFVVDDLQNGYQNGFGLKYKDYETAITIHDKTYVIGGSDDESSSSIGVRIYDKATGNWEIPTVLGTKPKPCKSHSAVSLSDDRILIIKKGSSPDDCIWFLEVDTQYVREQKKNLGTQLVAWSKGVRGNVDKPVVISGPSGVGKGTLISMLMREFPSMFGFSVSHTTRAPRAMEKDGVHYHFTERSVMEKDIKDGKFLEFASVHGNLYGTSIEAVEAVADAGKRCILDIDVQGARSVRASSLEAIFIFICPPSMEELEKRLRARGTELEEQILKRLRNSEAEVEQGNSSGIFDHILYNDKLEECYENLKKLLGLDGNTVATQKSSSEGLNLPWDHSVSKTDNKIIINCGTPELEKASKSLIVLDVSSLKGGAPGRTRGLDVYAIDSFSDGLNGIDSFSDGLNGIYQPS</sequence>
<dbReference type="Pfam" id="PF01344">
    <property type="entry name" value="Kelch_1"/>
    <property type="match status" value="1"/>
</dbReference>
<dbReference type="InterPro" id="IPR015915">
    <property type="entry name" value="Kelch-typ_b-propeller"/>
</dbReference>
<dbReference type="EMBL" id="JARPOI010000005">
    <property type="protein sequence ID" value="KAJ9181106.1"/>
    <property type="molecule type" value="Genomic_DNA"/>
</dbReference>
<accession>A0ABQ9MLU0</accession>
<comment type="caution">
    <text evidence="8">The sequence shown here is derived from an EMBL/GenBank/DDBJ whole genome shotgun (WGS) entry which is preliminary data.</text>
</comment>
<protein>
    <recommendedName>
        <fullName evidence="2">guanylate kinase</fullName>
        <ecNumber evidence="2">2.7.4.8</ecNumber>
    </recommendedName>
</protein>
<organism evidence="8 9">
    <name type="scientific">Hevea brasiliensis</name>
    <name type="common">Para rubber tree</name>
    <name type="synonym">Siphonia brasiliensis</name>
    <dbReference type="NCBI Taxonomy" id="3981"/>
    <lineage>
        <taxon>Eukaryota</taxon>
        <taxon>Viridiplantae</taxon>
        <taxon>Streptophyta</taxon>
        <taxon>Embryophyta</taxon>
        <taxon>Tracheophyta</taxon>
        <taxon>Spermatophyta</taxon>
        <taxon>Magnoliopsida</taxon>
        <taxon>eudicotyledons</taxon>
        <taxon>Gunneridae</taxon>
        <taxon>Pentapetalae</taxon>
        <taxon>rosids</taxon>
        <taxon>fabids</taxon>
        <taxon>Malpighiales</taxon>
        <taxon>Euphorbiaceae</taxon>
        <taxon>Crotonoideae</taxon>
        <taxon>Micrandreae</taxon>
        <taxon>Hevea</taxon>
    </lineage>
</organism>
<dbReference type="NCBIfam" id="TIGR03263">
    <property type="entry name" value="guanyl_kin"/>
    <property type="match status" value="1"/>
</dbReference>
<dbReference type="Gene3D" id="2.120.10.80">
    <property type="entry name" value="Kelch-type beta propeller"/>
    <property type="match status" value="1"/>
</dbReference>
<dbReference type="InterPro" id="IPR008145">
    <property type="entry name" value="GK/Ca_channel_bsu"/>
</dbReference>
<dbReference type="InterPro" id="IPR008144">
    <property type="entry name" value="Guanylate_kin-like_dom"/>
</dbReference>
<dbReference type="InterPro" id="IPR017665">
    <property type="entry name" value="Guanylate_kinase"/>
</dbReference>
<dbReference type="Pfam" id="PF00625">
    <property type="entry name" value="Guanylate_kin"/>
    <property type="match status" value="1"/>
</dbReference>
<dbReference type="InterPro" id="IPR006652">
    <property type="entry name" value="Kelch_1"/>
</dbReference>
<keyword evidence="4" id="KW-0547">Nucleotide-binding</keyword>
<dbReference type="PANTHER" id="PTHR23117">
    <property type="entry name" value="GUANYLATE KINASE-RELATED"/>
    <property type="match status" value="1"/>
</dbReference>
<keyword evidence="3" id="KW-0808">Transferase</keyword>
<dbReference type="PANTHER" id="PTHR23117:SF13">
    <property type="entry name" value="GUANYLATE KINASE"/>
    <property type="match status" value="1"/>
</dbReference>
<keyword evidence="9" id="KW-1185">Reference proteome</keyword>
<evidence type="ECO:0000313" key="9">
    <source>
        <dbReference type="Proteomes" id="UP001174677"/>
    </source>
</evidence>